<protein>
    <submittedName>
        <fullName evidence="2">Uncharacterized protein</fullName>
    </submittedName>
</protein>
<dbReference type="EMBL" id="CP011924">
    <property type="protein sequence ID" value="ATD08931.1"/>
    <property type="molecule type" value="Genomic_DNA"/>
</dbReference>
<dbReference type="RefSeq" id="WP_010368602.1">
    <property type="nucleotide sequence ID" value="NZ_CP011924.1"/>
</dbReference>
<organism evidence="2 3">
    <name type="scientific">Pseudoalteromonas piscicida</name>
    <dbReference type="NCBI Taxonomy" id="43662"/>
    <lineage>
        <taxon>Bacteria</taxon>
        <taxon>Pseudomonadati</taxon>
        <taxon>Pseudomonadota</taxon>
        <taxon>Gammaproteobacteria</taxon>
        <taxon>Alteromonadales</taxon>
        <taxon>Pseudoalteromonadaceae</taxon>
        <taxon>Pseudoalteromonas</taxon>
    </lineage>
</organism>
<name>A0ABM6NJ77_PSEO7</name>
<feature type="transmembrane region" description="Helical" evidence="1">
    <location>
        <begin position="219"/>
        <end position="243"/>
    </location>
</feature>
<gene>
    <name evidence="2" type="ORF">PPIS_a4279</name>
</gene>
<keyword evidence="3" id="KW-1185">Reference proteome</keyword>
<evidence type="ECO:0000313" key="2">
    <source>
        <dbReference type="EMBL" id="ATD08931.1"/>
    </source>
</evidence>
<keyword evidence="1" id="KW-0812">Transmembrane</keyword>
<evidence type="ECO:0000256" key="1">
    <source>
        <dbReference type="SAM" id="Phobius"/>
    </source>
</evidence>
<dbReference type="Proteomes" id="UP000016521">
    <property type="component" value="Chromosome I"/>
</dbReference>
<evidence type="ECO:0000313" key="3">
    <source>
        <dbReference type="Proteomes" id="UP000016521"/>
    </source>
</evidence>
<proteinExistence type="predicted"/>
<sequence length="371" mass="41481">MKNTLVNKLQQWFFCRFVNYYDNGFYDFKFADGKLQLEPVKKSKALITIYARPHYQEAVVKLPTTDKKQIKKILVAKREAVARDSIMLAGDIVVSGNQASINSWIYATTLPSSWIMLPETLLLAKSQSFYEVCDYSVGKAFYCALFSGLCLSGFKTSLISSHDRFAHSVGVSFEQTNTIELESTRNTLLLKGLKSEITNLPLFINKGHGVSLTKDLQSYGMIFGALFAIYLFVSSAFLAFYGVHLEGRLEGQKESVDTALNAINRFERGKLQLEERVALFADFDILSPTVKVIDALSQVSEVQSMEKSDSRIIIRGVAPSALAVLESLQQLDNVSDARFDFPIRNSGSQEQFVASFILDTSSAKVKLGEQW</sequence>
<keyword evidence="1" id="KW-0472">Membrane</keyword>
<accession>A0ABM6NJ77</accession>
<keyword evidence="1" id="KW-1133">Transmembrane helix</keyword>
<reference evidence="2 3" key="1">
    <citation type="submission" date="2015-06" db="EMBL/GenBank/DDBJ databases">
        <authorList>
            <person name="Xie B.-B."/>
            <person name="Rong J.-C."/>
            <person name="Qin Q.-L."/>
            <person name="Zhang Y.-Z."/>
        </authorList>
    </citation>
    <scope>NUCLEOTIDE SEQUENCE [LARGE SCALE GENOMIC DNA]</scope>
    <source>
        <strain evidence="2 3">JCM 20779</strain>
    </source>
</reference>